<dbReference type="RefSeq" id="WP_061802383.1">
    <property type="nucleotide sequence ID" value="NZ_FOXX01000011.1"/>
</dbReference>
<dbReference type="InterPro" id="IPR011990">
    <property type="entry name" value="TPR-like_helical_dom_sf"/>
</dbReference>
<keyword evidence="3" id="KW-1185">Reference proteome</keyword>
<evidence type="ECO:0000313" key="2">
    <source>
        <dbReference type="EMBL" id="SFQ81993.1"/>
    </source>
</evidence>
<reference evidence="2 3" key="1">
    <citation type="submission" date="2016-10" db="EMBL/GenBank/DDBJ databases">
        <authorList>
            <person name="Varghese N."/>
            <person name="Submissions S."/>
        </authorList>
    </citation>
    <scope>NUCLEOTIDE SEQUENCE [LARGE SCALE GENOMIC DNA]</scope>
    <source>
        <strain evidence="2 3">DSM 13796</strain>
    </source>
</reference>
<dbReference type="EMBL" id="FOXX01000011">
    <property type="protein sequence ID" value="SFQ81993.1"/>
    <property type="molecule type" value="Genomic_DNA"/>
</dbReference>
<accession>A0A1I6BM26</accession>
<evidence type="ECO:0008006" key="4">
    <source>
        <dbReference type="Google" id="ProtNLM"/>
    </source>
</evidence>
<dbReference type="InterPro" id="IPR019734">
    <property type="entry name" value="TPR_rpt"/>
</dbReference>
<evidence type="ECO:0000313" key="3">
    <source>
        <dbReference type="Proteomes" id="UP000182762"/>
    </source>
</evidence>
<comment type="caution">
    <text evidence="2">The sequence shown here is derived from an EMBL/GenBank/DDBJ whole genome shotgun (WGS) entry which is preliminary data.</text>
</comment>
<dbReference type="GeneID" id="93712385"/>
<evidence type="ECO:0000256" key="1">
    <source>
        <dbReference type="PROSITE-ProRule" id="PRU00339"/>
    </source>
</evidence>
<keyword evidence="1" id="KW-0802">TPR repeat</keyword>
<protein>
    <recommendedName>
        <fullName evidence="4">GTP-binding protein</fullName>
    </recommendedName>
</protein>
<dbReference type="Gene3D" id="1.25.40.10">
    <property type="entry name" value="Tetratricopeptide repeat domain"/>
    <property type="match status" value="1"/>
</dbReference>
<dbReference type="PROSITE" id="PS50005">
    <property type="entry name" value="TPR"/>
    <property type="match status" value="1"/>
</dbReference>
<proteinExistence type="predicted"/>
<organism evidence="2 3">
    <name type="scientific">Priestia endophytica DSM 13796</name>
    <dbReference type="NCBI Taxonomy" id="1121089"/>
    <lineage>
        <taxon>Bacteria</taxon>
        <taxon>Bacillati</taxon>
        <taxon>Bacillota</taxon>
        <taxon>Bacilli</taxon>
        <taxon>Bacillales</taxon>
        <taxon>Bacillaceae</taxon>
        <taxon>Priestia</taxon>
    </lineage>
</organism>
<feature type="repeat" description="TPR" evidence="1">
    <location>
        <begin position="112"/>
        <end position="145"/>
    </location>
</feature>
<dbReference type="SUPFAM" id="SSF48452">
    <property type="entry name" value="TPR-like"/>
    <property type="match status" value="1"/>
</dbReference>
<dbReference type="Proteomes" id="UP000182762">
    <property type="component" value="Unassembled WGS sequence"/>
</dbReference>
<sequence>MTLEDRLIQKTYYKHFINDNENRHPIEVLGEAAVAEQEKESYDLSDIRFAQGEVYYHSQDFETAIFKWENINSELEPWAKKNIGDTYYKTGRLSDAEEIYLSLKVDDPILTAEVSLQLFSLYIDQDNIERAYEVIKEAVEVNPAYPGITELARKFYERQEDWKSATELAVSESIRTEDLFWFATVIKYAKNQYTTIFSPDYFYQVLITFYKTDQMHFKKLVSALWESYKNEEIYLEWIKTINDIFLNVDIGLYEYWQEISSLYEESYLYLISGSYDLQVLHDFIPTTLENWLKITRDAKSLFPAAAIWTWNEQFPSTIMEESVQKAESTLFNSDSDIDGLSYSLNIVESMMSWAEQRNIELDPSVASLLNKNVHHLLMIDPENDEETTVKTLHTFSREEDERTWMVVDGSSAYREKKLRQSLDKWAPLGDSLLFIIHPTYAFSEDEREELRKLEQSMPVHFLIKGMDAHGDIESRLRMDFQDALISVGGDENLTSFIQANFFEIIDGTEKRRIHKLLSFMRITLHDLGKRRLEEELYLQDLINTEEQKIEKLGSDIEFLRELEKKKSRYVTETYAKLKDEIKDNFENSLPKLLRECTDIITEDSDFANIHKEVNDKMNKVIEVQWTKVLTDLQHALQQWLSLSREELVQSQESFDDLAVEFNNRFVGEKVELKGDFKILDDWRRDIRRLTVRMPIEEQNIFLQSKFTQLMFQRAGKLIGALASQKTMYNQYKKNVDSQDYEEAAQMVTNRLFAQFNSLENSLKLDVETFFSQPFEELTMLKDGTEVSLENNRLTLKDMKENPGEYYNPIQLFEIRVRQYEVMIEAKEEVDYSEILVEDN</sequence>
<gene>
    <name evidence="2" type="ORF">SAMN02745910_03807</name>
</gene>
<name>A0A1I6BM26_9BACI</name>